<dbReference type="Proteomes" id="UP001469365">
    <property type="component" value="Unassembled WGS sequence"/>
</dbReference>
<feature type="transmembrane region" description="Helical" evidence="1">
    <location>
        <begin position="117"/>
        <end position="135"/>
    </location>
</feature>
<evidence type="ECO:0000313" key="3">
    <source>
        <dbReference type="Proteomes" id="UP001469365"/>
    </source>
</evidence>
<feature type="transmembrane region" description="Helical" evidence="1">
    <location>
        <begin position="190"/>
        <end position="209"/>
    </location>
</feature>
<comment type="caution">
    <text evidence="2">The sequence shown here is derived from an EMBL/GenBank/DDBJ whole genome shotgun (WGS) entry which is preliminary data.</text>
</comment>
<proteinExistence type="predicted"/>
<evidence type="ECO:0000256" key="1">
    <source>
        <dbReference type="SAM" id="Phobius"/>
    </source>
</evidence>
<protein>
    <recommendedName>
        <fullName evidence="4">DUF2157 domain-containing protein</fullName>
    </recommendedName>
</protein>
<reference evidence="2 3" key="1">
    <citation type="submission" date="2024-04" db="EMBL/GenBank/DDBJ databases">
        <title>draft genome sequnece of Paenibacillus filicis.</title>
        <authorList>
            <person name="Kim D.-U."/>
        </authorList>
    </citation>
    <scope>NUCLEOTIDE SEQUENCE [LARGE SCALE GENOMIC DNA]</scope>
    <source>
        <strain evidence="2 3">KACC14197</strain>
    </source>
</reference>
<feature type="transmembrane region" description="Helical" evidence="1">
    <location>
        <begin position="141"/>
        <end position="158"/>
    </location>
</feature>
<name>A0ABU9DLE5_9BACL</name>
<keyword evidence="1" id="KW-0812">Transmembrane</keyword>
<dbReference type="RefSeq" id="WP_341416796.1">
    <property type="nucleotide sequence ID" value="NZ_JBBPCC010000011.1"/>
</dbReference>
<gene>
    <name evidence="2" type="ORF">WMW72_17360</name>
</gene>
<feature type="transmembrane region" description="Helical" evidence="1">
    <location>
        <begin position="63"/>
        <end position="81"/>
    </location>
</feature>
<feature type="transmembrane region" description="Helical" evidence="1">
    <location>
        <begin position="165"/>
        <end position="184"/>
    </location>
</feature>
<dbReference type="EMBL" id="JBBPCC010000011">
    <property type="protein sequence ID" value="MEK8129677.1"/>
    <property type="molecule type" value="Genomic_DNA"/>
</dbReference>
<sequence>MDEKKKLLIREIEHWRRSRLLPEQYCDFLLNIYVDADSKAAGDSKPTILGLSSSSIKNSNWKIWVLILVLASALSFAALNFNAFELPLQMGISFIILGALYIWGGSKREKEPMAAQILLGMASLFLLFIGVYLMKLHGAEAPVIAVGYVFLTSLIWIITGLAARFALFQLCGWVALVFCYGWLLHHQLDTIDWITLELSWAPLAVLFCWMSWMVHERSKQIGLVFFLLGLIVWYMPELYGMLYAEKYGVQAIQWLLLGKMCVQAIVLFAWRKKWTVWVLS</sequence>
<evidence type="ECO:0008006" key="4">
    <source>
        <dbReference type="Google" id="ProtNLM"/>
    </source>
</evidence>
<accession>A0ABU9DLE5</accession>
<feature type="transmembrane region" description="Helical" evidence="1">
    <location>
        <begin position="251"/>
        <end position="270"/>
    </location>
</feature>
<keyword evidence="3" id="KW-1185">Reference proteome</keyword>
<evidence type="ECO:0000313" key="2">
    <source>
        <dbReference type="EMBL" id="MEK8129677.1"/>
    </source>
</evidence>
<keyword evidence="1" id="KW-0472">Membrane</keyword>
<keyword evidence="1" id="KW-1133">Transmembrane helix</keyword>
<organism evidence="2 3">
    <name type="scientific">Paenibacillus filicis</name>
    <dbReference type="NCBI Taxonomy" id="669464"/>
    <lineage>
        <taxon>Bacteria</taxon>
        <taxon>Bacillati</taxon>
        <taxon>Bacillota</taxon>
        <taxon>Bacilli</taxon>
        <taxon>Bacillales</taxon>
        <taxon>Paenibacillaceae</taxon>
        <taxon>Paenibacillus</taxon>
    </lineage>
</organism>
<feature type="transmembrane region" description="Helical" evidence="1">
    <location>
        <begin position="87"/>
        <end position="105"/>
    </location>
</feature>
<feature type="transmembrane region" description="Helical" evidence="1">
    <location>
        <begin position="221"/>
        <end position="239"/>
    </location>
</feature>